<evidence type="ECO:0000313" key="1">
    <source>
        <dbReference type="EMBL" id="KAF6751697.1"/>
    </source>
</evidence>
<evidence type="ECO:0000313" key="2">
    <source>
        <dbReference type="Proteomes" id="UP000521943"/>
    </source>
</evidence>
<gene>
    <name evidence="1" type="ORF">DFP72DRAFT_472985</name>
</gene>
<organism evidence="1 2">
    <name type="scientific">Ephemerocybe angulata</name>
    <dbReference type="NCBI Taxonomy" id="980116"/>
    <lineage>
        <taxon>Eukaryota</taxon>
        <taxon>Fungi</taxon>
        <taxon>Dikarya</taxon>
        <taxon>Basidiomycota</taxon>
        <taxon>Agaricomycotina</taxon>
        <taxon>Agaricomycetes</taxon>
        <taxon>Agaricomycetidae</taxon>
        <taxon>Agaricales</taxon>
        <taxon>Agaricineae</taxon>
        <taxon>Psathyrellaceae</taxon>
        <taxon>Ephemerocybe</taxon>
    </lineage>
</organism>
<dbReference type="EMBL" id="JACGCI010000048">
    <property type="protein sequence ID" value="KAF6751697.1"/>
    <property type="molecule type" value="Genomic_DNA"/>
</dbReference>
<dbReference type="AlphaFoldDB" id="A0A8H6M509"/>
<keyword evidence="2" id="KW-1185">Reference proteome</keyword>
<accession>A0A8H6M509</accession>
<name>A0A8H6M509_9AGAR</name>
<protein>
    <submittedName>
        <fullName evidence="1">Uncharacterized protein</fullName>
    </submittedName>
</protein>
<proteinExistence type="predicted"/>
<sequence length="218" mass="24194">MSRPSYLSREDPYEALCHHFNVQPVQTTDAAIPATFDMTVTRDAHMPTHVLAAVPTDDPECPPLMLPIDASLYEHGFRIDINIPAAEAGSTAPVPYTLGDTLIVTLPVLPITVPDTSSLALLLLFGLSLETIHNLLAWRLLPSQVIEEFPNAATMALILSRARQDQFDRIFRFNQGLWRNALSLGLKDAQLVQLIQTAWNVTAEARRIRTRSSTGSRR</sequence>
<dbReference type="Proteomes" id="UP000521943">
    <property type="component" value="Unassembled WGS sequence"/>
</dbReference>
<reference evidence="1 2" key="1">
    <citation type="submission" date="2020-07" db="EMBL/GenBank/DDBJ databases">
        <title>Comparative genomics of pyrophilous fungi reveals a link between fire events and developmental genes.</title>
        <authorList>
            <consortium name="DOE Joint Genome Institute"/>
            <person name="Steindorff A.S."/>
            <person name="Carver A."/>
            <person name="Calhoun S."/>
            <person name="Stillman K."/>
            <person name="Liu H."/>
            <person name="Lipzen A."/>
            <person name="Pangilinan J."/>
            <person name="Labutti K."/>
            <person name="Bruns T.D."/>
            <person name="Grigoriev I.V."/>
        </authorList>
    </citation>
    <scope>NUCLEOTIDE SEQUENCE [LARGE SCALE GENOMIC DNA]</scope>
    <source>
        <strain evidence="1 2">CBS 144469</strain>
    </source>
</reference>
<dbReference type="OrthoDB" id="2802364at2759"/>
<comment type="caution">
    <text evidence="1">The sequence shown here is derived from an EMBL/GenBank/DDBJ whole genome shotgun (WGS) entry which is preliminary data.</text>
</comment>